<feature type="transmembrane region" description="Helical" evidence="1">
    <location>
        <begin position="84"/>
        <end position="103"/>
    </location>
</feature>
<organism evidence="2 3">
    <name type="scientific">Peptoclostridium acidaminophilum DSM 3953</name>
    <dbReference type="NCBI Taxonomy" id="1286171"/>
    <lineage>
        <taxon>Bacteria</taxon>
        <taxon>Bacillati</taxon>
        <taxon>Bacillota</taxon>
        <taxon>Clostridia</taxon>
        <taxon>Peptostreptococcales</taxon>
        <taxon>Peptoclostridiaceae</taxon>
        <taxon>Peptoclostridium</taxon>
    </lineage>
</organism>
<evidence type="ECO:0000313" key="3">
    <source>
        <dbReference type="Proteomes" id="UP000019591"/>
    </source>
</evidence>
<evidence type="ECO:0000313" key="2">
    <source>
        <dbReference type="EMBL" id="AHM56131.1"/>
    </source>
</evidence>
<dbReference type="KEGG" id="eac:EAL2_c08310"/>
<dbReference type="eggNOG" id="COG2364">
    <property type="taxonomic scope" value="Bacteria"/>
</dbReference>
<dbReference type="Pfam" id="PF19700">
    <property type="entry name" value="DUF6198"/>
    <property type="match status" value="1"/>
</dbReference>
<feature type="transmembrane region" description="Helical" evidence="1">
    <location>
        <begin position="12"/>
        <end position="35"/>
    </location>
</feature>
<dbReference type="InterPro" id="IPR038750">
    <property type="entry name" value="YczE/YyaS-like"/>
</dbReference>
<feature type="transmembrane region" description="Helical" evidence="1">
    <location>
        <begin position="55"/>
        <end position="77"/>
    </location>
</feature>
<dbReference type="Proteomes" id="UP000019591">
    <property type="component" value="Chromosome"/>
</dbReference>
<keyword evidence="1" id="KW-1133">Transmembrane helix</keyword>
<feature type="transmembrane region" description="Helical" evidence="1">
    <location>
        <begin position="109"/>
        <end position="133"/>
    </location>
</feature>
<dbReference type="PATRIC" id="fig|1286171.3.peg.777"/>
<dbReference type="PANTHER" id="PTHR40078">
    <property type="entry name" value="INTEGRAL MEMBRANE PROTEIN-RELATED"/>
    <property type="match status" value="1"/>
</dbReference>
<dbReference type="HOGENOM" id="CLU_083843_0_1_9"/>
<sequence>MKKERLNVVDILKRMPSLFFGFLLFAVGILATLYSDLGMSPWDVFHMGIVKHSKFTLGQVSQLAGVAIIVITYFLGVVPGIGSVLNMFFIGLFIDLIQQLGIFVTPETIIPKVALLVFGILVMGWASFFYLRVGLGAGPRDGMMEMLVKKTGKPVWLIRNSIEMAVLVIGAVLGGPVGIGTIITVFGIGFSVQLAFAIGGYSSKEIEHINLIDVLGIRSWS</sequence>
<keyword evidence="3" id="KW-1185">Reference proteome</keyword>
<protein>
    <submittedName>
        <fullName evidence="2">Uncharacterized protein</fullName>
    </submittedName>
</protein>
<dbReference type="PANTHER" id="PTHR40078:SF1">
    <property type="entry name" value="INTEGRAL MEMBRANE PROTEIN"/>
    <property type="match status" value="1"/>
</dbReference>
<keyword evidence="1" id="KW-0472">Membrane</keyword>
<gene>
    <name evidence="2" type="ORF">EAL2_c08310</name>
</gene>
<proteinExistence type="predicted"/>
<reference evidence="2 3" key="1">
    <citation type="journal article" date="2014" name="Genome Announc.">
        <title>Complete Genome Sequence of Amino Acid-Utilizing Eubacterium acidaminophilum al-2 (DSM 3953).</title>
        <authorList>
            <person name="Poehlein A."/>
            <person name="Andreesen J.R."/>
            <person name="Daniel R."/>
        </authorList>
    </citation>
    <scope>NUCLEOTIDE SEQUENCE [LARGE SCALE GENOMIC DNA]</scope>
    <source>
        <strain evidence="2 3">DSM 3953</strain>
    </source>
</reference>
<dbReference type="EMBL" id="CP007452">
    <property type="protein sequence ID" value="AHM56131.1"/>
    <property type="molecule type" value="Genomic_DNA"/>
</dbReference>
<dbReference type="RefSeq" id="WP_242842492.1">
    <property type="nucleotide sequence ID" value="NZ_CP007452.1"/>
</dbReference>
<accession>W8U5D7</accession>
<name>W8U5D7_PEPAC</name>
<dbReference type="STRING" id="1286171.EAL2_c08310"/>
<evidence type="ECO:0000256" key="1">
    <source>
        <dbReference type="SAM" id="Phobius"/>
    </source>
</evidence>
<dbReference type="AlphaFoldDB" id="W8U5D7"/>
<keyword evidence="1" id="KW-0812">Transmembrane</keyword>